<dbReference type="PROSITE" id="PS50835">
    <property type="entry name" value="IG_LIKE"/>
    <property type="match status" value="1"/>
</dbReference>
<keyword evidence="3" id="KW-1185">Reference proteome</keyword>
<dbReference type="Ensembl" id="ENSELUT00000007643.3">
    <property type="protein sequence ID" value="ENSELUP00000007196.3"/>
    <property type="gene ID" value="ENSELUG00000007991.3"/>
</dbReference>
<evidence type="ECO:0000313" key="3">
    <source>
        <dbReference type="Proteomes" id="UP000265140"/>
    </source>
</evidence>
<dbReference type="Proteomes" id="UP000265140">
    <property type="component" value="Chromosome 24"/>
</dbReference>
<reference evidence="2" key="1">
    <citation type="submission" date="2020-02" db="EMBL/GenBank/DDBJ databases">
        <title>Esox lucius (northern pike) genome, fEsoLuc1, primary haplotype.</title>
        <authorList>
            <person name="Myers G."/>
            <person name="Karagic N."/>
            <person name="Meyer A."/>
            <person name="Pippel M."/>
            <person name="Reichard M."/>
            <person name="Winkler S."/>
            <person name="Tracey A."/>
            <person name="Sims Y."/>
            <person name="Howe K."/>
            <person name="Rhie A."/>
            <person name="Formenti G."/>
            <person name="Durbin R."/>
            <person name="Fedrigo O."/>
            <person name="Jarvis E.D."/>
        </authorList>
    </citation>
    <scope>NUCLEOTIDE SEQUENCE [LARGE SCALE GENOMIC DNA]</scope>
</reference>
<protein>
    <recommendedName>
        <fullName evidence="1">Ig-like domain-containing protein</fullName>
    </recommendedName>
</protein>
<proteinExistence type="predicted"/>
<dbReference type="InterPro" id="IPR013783">
    <property type="entry name" value="Ig-like_fold"/>
</dbReference>
<dbReference type="InParanoid" id="A0A3P8XRL8"/>
<feature type="domain" description="Ig-like" evidence="1">
    <location>
        <begin position="22"/>
        <end position="79"/>
    </location>
</feature>
<dbReference type="SUPFAM" id="SSF48726">
    <property type="entry name" value="Immunoglobulin"/>
    <property type="match status" value="1"/>
</dbReference>
<dbReference type="STRING" id="8010.ENSELUP00000007196"/>
<reference evidence="2" key="3">
    <citation type="submission" date="2025-09" db="UniProtKB">
        <authorList>
            <consortium name="Ensembl"/>
        </authorList>
    </citation>
    <scope>IDENTIFICATION</scope>
</reference>
<reference evidence="2" key="2">
    <citation type="submission" date="2025-08" db="UniProtKB">
        <authorList>
            <consortium name="Ensembl"/>
        </authorList>
    </citation>
    <scope>IDENTIFICATION</scope>
</reference>
<evidence type="ECO:0000313" key="2">
    <source>
        <dbReference type="Ensembl" id="ENSELUP00000007196.3"/>
    </source>
</evidence>
<dbReference type="InterPro" id="IPR007110">
    <property type="entry name" value="Ig-like_dom"/>
</dbReference>
<name>A0A3P8XRL8_ESOLU</name>
<organism evidence="2 3">
    <name type="scientific">Esox lucius</name>
    <name type="common">Northern pike</name>
    <dbReference type="NCBI Taxonomy" id="8010"/>
    <lineage>
        <taxon>Eukaryota</taxon>
        <taxon>Metazoa</taxon>
        <taxon>Chordata</taxon>
        <taxon>Craniata</taxon>
        <taxon>Vertebrata</taxon>
        <taxon>Euteleostomi</taxon>
        <taxon>Actinopterygii</taxon>
        <taxon>Neopterygii</taxon>
        <taxon>Teleostei</taxon>
        <taxon>Protacanthopterygii</taxon>
        <taxon>Esociformes</taxon>
        <taxon>Esocidae</taxon>
        <taxon>Esox</taxon>
    </lineage>
</organism>
<dbReference type="Gene3D" id="2.60.40.10">
    <property type="entry name" value="Immunoglobulins"/>
    <property type="match status" value="1"/>
</dbReference>
<sequence length="110" mass="12393">IILAIQMEGNIFPLVIKFSEVPKAVLSISPQWMNPGDSVTLNCEFKESSTGWRFSWYKTVPYRAGSAGPTDTGGYVCRAGRGDPVYYTDYSQPQFLWSGGNYIQNRFHDI</sequence>
<dbReference type="InterPro" id="IPR036179">
    <property type="entry name" value="Ig-like_dom_sf"/>
</dbReference>
<dbReference type="GeneTree" id="ENSGT01120000272270"/>
<evidence type="ECO:0000259" key="1">
    <source>
        <dbReference type="PROSITE" id="PS50835"/>
    </source>
</evidence>
<accession>A0A3P8XRL8</accession>
<dbReference type="AlphaFoldDB" id="A0A3P8XRL8"/>